<feature type="transmembrane region" description="Helical" evidence="1">
    <location>
        <begin position="187"/>
        <end position="206"/>
    </location>
</feature>
<keyword evidence="1" id="KW-1133">Transmembrane helix</keyword>
<sequence length="311" mass="34442">MSAAEARLRQRRLLLNRIAKAGFLFTIFMSIVMVAEIAVLRNFAVGTFQSQEDRLVRMYKEGRFFTKVLREADGSAFGLKYKNFPVARLCHMLPGLVWAILGPIQFSAIIRRRYRRVHRVSGRVFMACSALIAIGLCSIIRNRLTFYTAGFWDLVFLSVMNAWFVFSGARGVALARRGDIRGHRVWMLRHCASGYFVFLQRIIMLLTRGALMRGGFDLTVSINAKAWFHVCALIAAAISVTAIEVWLAVTSASAAAVLRATSPAPQDAVIKAAAPVNKRALALDPRLDALRTPLPTPSPMSAAAAGETYVF</sequence>
<dbReference type="EMBL" id="JAFCMP010000001">
    <property type="protein sequence ID" value="KAG5192982.1"/>
    <property type="molecule type" value="Genomic_DNA"/>
</dbReference>
<evidence type="ECO:0000256" key="1">
    <source>
        <dbReference type="SAM" id="Phobius"/>
    </source>
</evidence>
<keyword evidence="1" id="KW-0472">Membrane</keyword>
<keyword evidence="3" id="KW-1185">Reference proteome</keyword>
<proteinExistence type="predicted"/>
<feature type="transmembrane region" description="Helical" evidence="1">
    <location>
        <begin position="147"/>
        <end position="166"/>
    </location>
</feature>
<name>A0A835ZIV7_9STRA</name>
<dbReference type="AlphaFoldDB" id="A0A835ZIV7"/>
<feature type="transmembrane region" description="Helical" evidence="1">
    <location>
        <begin position="122"/>
        <end position="141"/>
    </location>
</feature>
<dbReference type="Pfam" id="PF10067">
    <property type="entry name" value="DUF2306"/>
    <property type="match status" value="1"/>
</dbReference>
<organism evidence="2 3">
    <name type="scientific">Tribonema minus</name>
    <dbReference type="NCBI Taxonomy" id="303371"/>
    <lineage>
        <taxon>Eukaryota</taxon>
        <taxon>Sar</taxon>
        <taxon>Stramenopiles</taxon>
        <taxon>Ochrophyta</taxon>
        <taxon>PX clade</taxon>
        <taxon>Xanthophyceae</taxon>
        <taxon>Tribonematales</taxon>
        <taxon>Tribonemataceae</taxon>
        <taxon>Tribonema</taxon>
    </lineage>
</organism>
<protein>
    <recommendedName>
        <fullName evidence="4">DUF2306 domain-containing protein</fullName>
    </recommendedName>
</protein>
<evidence type="ECO:0000313" key="2">
    <source>
        <dbReference type="EMBL" id="KAG5192982.1"/>
    </source>
</evidence>
<feature type="transmembrane region" description="Helical" evidence="1">
    <location>
        <begin position="226"/>
        <end position="249"/>
    </location>
</feature>
<keyword evidence="1" id="KW-0812">Transmembrane</keyword>
<gene>
    <name evidence="2" type="ORF">JKP88DRAFT_291544</name>
</gene>
<dbReference type="OrthoDB" id="541626at2759"/>
<evidence type="ECO:0008006" key="4">
    <source>
        <dbReference type="Google" id="ProtNLM"/>
    </source>
</evidence>
<reference evidence="2" key="1">
    <citation type="submission" date="2021-02" db="EMBL/GenBank/DDBJ databases">
        <title>First Annotated Genome of the Yellow-green Alga Tribonema minus.</title>
        <authorList>
            <person name="Mahan K.M."/>
        </authorList>
    </citation>
    <scope>NUCLEOTIDE SEQUENCE</scope>
    <source>
        <strain evidence="2">UTEX B ZZ1240</strain>
    </source>
</reference>
<dbReference type="InterPro" id="IPR018750">
    <property type="entry name" value="DUF2306_membrane"/>
</dbReference>
<accession>A0A835ZIV7</accession>
<feature type="transmembrane region" description="Helical" evidence="1">
    <location>
        <begin position="21"/>
        <end position="40"/>
    </location>
</feature>
<comment type="caution">
    <text evidence="2">The sequence shown here is derived from an EMBL/GenBank/DDBJ whole genome shotgun (WGS) entry which is preliminary data.</text>
</comment>
<feature type="transmembrane region" description="Helical" evidence="1">
    <location>
        <begin position="92"/>
        <end position="110"/>
    </location>
</feature>
<dbReference type="Proteomes" id="UP000664859">
    <property type="component" value="Unassembled WGS sequence"/>
</dbReference>
<evidence type="ECO:0000313" key="3">
    <source>
        <dbReference type="Proteomes" id="UP000664859"/>
    </source>
</evidence>